<comment type="caution">
    <text evidence="2">The sequence shown here is derived from an EMBL/GenBank/DDBJ whole genome shotgun (WGS) entry which is preliminary data.</text>
</comment>
<proteinExistence type="predicted"/>
<reference evidence="2 3" key="1">
    <citation type="submission" date="2015-04" db="EMBL/GenBank/DDBJ databases">
        <title>Comparative genomics of rhizobia nodulating Arachis hypogaea in China.</title>
        <authorList>
            <person name="Li Y."/>
        </authorList>
    </citation>
    <scope>NUCLEOTIDE SEQUENCE [LARGE SCALE GENOMIC DNA]</scope>
    <source>
        <strain evidence="2 3">CCBAU 51757</strain>
    </source>
</reference>
<evidence type="ECO:0000313" key="3">
    <source>
        <dbReference type="Proteomes" id="UP000289546"/>
    </source>
</evidence>
<dbReference type="AlphaFoldDB" id="A0A4Q0SIG4"/>
<feature type="region of interest" description="Disordered" evidence="1">
    <location>
        <begin position="1"/>
        <end position="29"/>
    </location>
</feature>
<organism evidence="2 3">
    <name type="scientific">Bradyrhizobium nanningense</name>
    <dbReference type="NCBI Taxonomy" id="1325118"/>
    <lineage>
        <taxon>Bacteria</taxon>
        <taxon>Pseudomonadati</taxon>
        <taxon>Pseudomonadota</taxon>
        <taxon>Alphaproteobacteria</taxon>
        <taxon>Hyphomicrobiales</taxon>
        <taxon>Nitrobacteraceae</taxon>
        <taxon>Bradyrhizobium</taxon>
    </lineage>
</organism>
<evidence type="ECO:0000313" key="2">
    <source>
        <dbReference type="EMBL" id="RXH37455.1"/>
    </source>
</evidence>
<accession>A0A4Q0SIG4</accession>
<protein>
    <submittedName>
        <fullName evidence="2">Uncharacterized protein</fullName>
    </submittedName>
</protein>
<gene>
    <name evidence="2" type="ORF">XH99_04940</name>
</gene>
<sequence>MEGPARQECLQDLSRKIPPPGRRQSDDGWLISETTSPVDYSPIVTATASSVGGSDGAAMLLAIYCRKGRTEVVVAGPTVARSASEYAVSFQLNAEQPMQLTAASPLFGSGVAFGGDVVQLLRSLPDDGHIIVRLTIRTGAVQEGKFSLSGFKNVREKVGMACKWPHAVARPGR</sequence>
<keyword evidence="3" id="KW-1185">Reference proteome</keyword>
<name>A0A4Q0SIG4_9BRAD</name>
<dbReference type="Proteomes" id="UP000289546">
    <property type="component" value="Unassembled WGS sequence"/>
</dbReference>
<evidence type="ECO:0000256" key="1">
    <source>
        <dbReference type="SAM" id="MobiDB-lite"/>
    </source>
</evidence>
<dbReference type="EMBL" id="LBJQ01000009">
    <property type="protein sequence ID" value="RXH37455.1"/>
    <property type="molecule type" value="Genomic_DNA"/>
</dbReference>
<dbReference type="OrthoDB" id="8158974at2"/>